<feature type="non-terminal residue" evidence="2">
    <location>
        <position position="1"/>
    </location>
</feature>
<feature type="domain" description="Peptidase M1 membrane alanine aminopeptidase" evidence="1">
    <location>
        <begin position="136"/>
        <end position="284"/>
    </location>
</feature>
<protein>
    <submittedName>
        <fullName evidence="2">M1 family aminopeptidase</fullName>
    </submittedName>
</protein>
<dbReference type="Proteomes" id="UP001594351">
    <property type="component" value="Unassembled WGS sequence"/>
</dbReference>
<dbReference type="PANTHER" id="PTHR45726:SF3">
    <property type="entry name" value="LEUKOTRIENE A-4 HYDROLASE"/>
    <property type="match status" value="1"/>
</dbReference>
<organism evidence="2 3">
    <name type="scientific">candidate division CSSED10-310 bacterium</name>
    <dbReference type="NCBI Taxonomy" id="2855610"/>
    <lineage>
        <taxon>Bacteria</taxon>
        <taxon>Bacteria division CSSED10-310</taxon>
    </lineage>
</organism>
<dbReference type="SUPFAM" id="SSF55486">
    <property type="entry name" value="Metalloproteases ('zincins'), catalytic domain"/>
    <property type="match status" value="1"/>
</dbReference>
<dbReference type="InterPro" id="IPR034015">
    <property type="entry name" value="M1_LTA4H"/>
</dbReference>
<dbReference type="EMBL" id="JBHPBY010000345">
    <property type="protein sequence ID" value="MFC1852658.1"/>
    <property type="molecule type" value="Genomic_DNA"/>
</dbReference>
<keyword evidence="2" id="KW-0645">Protease</keyword>
<sequence>NLFPCHSEPADGLSFDLLLNEVPEGMSVVYPASIISDAPSYQIAWALGEYSYTKLGTTEAGTEIGYWILPDGENNAAQGCADLVAVFDWYEQTLGPYPFGERSGPVSVAWGGGAYGGMEHHPYWHMAKFSMKDAATQAHEAAHGWFGGGVRIKCWEDFVLSEGTVTYLTARASGQAIGSDAEADIWDDYAQSLNYILNGHDGIAWPDSCGEVDILKDGLFSLVPYIKGAYFYRAVAAEIGADKLDQVLSSFFVKYVGQAALMQDMIDHILSEAGFDASDLAEGWLQSLGVPDKHQEKNLSLKSYGQSKKTEEILPIPLDQRTWALLHQKTAVH</sequence>
<gene>
    <name evidence="2" type="ORF">ACFL27_20865</name>
</gene>
<proteinExistence type="predicted"/>
<keyword evidence="3" id="KW-1185">Reference proteome</keyword>
<dbReference type="InterPro" id="IPR014782">
    <property type="entry name" value="Peptidase_M1_dom"/>
</dbReference>
<reference evidence="2 3" key="1">
    <citation type="submission" date="2024-09" db="EMBL/GenBank/DDBJ databases">
        <title>Laminarin stimulates single cell rates of sulfate reduction while oxygen inhibits transcriptomic activity in coastal marine sediment.</title>
        <authorList>
            <person name="Lindsay M."/>
            <person name="Orcutt B."/>
            <person name="Emerson D."/>
            <person name="Stepanauskas R."/>
            <person name="D'Angelo T."/>
        </authorList>
    </citation>
    <scope>NUCLEOTIDE SEQUENCE [LARGE SCALE GENOMIC DNA]</scope>
    <source>
        <strain evidence="2">SAG AM-311-K15</strain>
    </source>
</reference>
<keyword evidence="2" id="KW-0378">Hydrolase</keyword>
<accession>A0ABV6Z2X1</accession>
<name>A0ABV6Z2X1_UNCC1</name>
<keyword evidence="2" id="KW-0031">Aminopeptidase</keyword>
<evidence type="ECO:0000313" key="3">
    <source>
        <dbReference type="Proteomes" id="UP001594351"/>
    </source>
</evidence>
<dbReference type="Gene3D" id="1.10.390.10">
    <property type="entry name" value="Neutral Protease Domain 2"/>
    <property type="match status" value="1"/>
</dbReference>
<evidence type="ECO:0000259" key="1">
    <source>
        <dbReference type="Pfam" id="PF01433"/>
    </source>
</evidence>
<evidence type="ECO:0000313" key="2">
    <source>
        <dbReference type="EMBL" id="MFC1852658.1"/>
    </source>
</evidence>
<dbReference type="GO" id="GO:0004177">
    <property type="term" value="F:aminopeptidase activity"/>
    <property type="evidence" value="ECO:0007669"/>
    <property type="project" value="UniProtKB-KW"/>
</dbReference>
<dbReference type="InterPro" id="IPR027268">
    <property type="entry name" value="Peptidase_M4/M1_CTD_sf"/>
</dbReference>
<comment type="caution">
    <text evidence="2">The sequence shown here is derived from an EMBL/GenBank/DDBJ whole genome shotgun (WGS) entry which is preliminary data.</text>
</comment>
<dbReference type="Pfam" id="PF01433">
    <property type="entry name" value="Peptidase_M1"/>
    <property type="match status" value="1"/>
</dbReference>
<dbReference type="PANTHER" id="PTHR45726">
    <property type="entry name" value="LEUKOTRIENE A-4 HYDROLASE"/>
    <property type="match status" value="1"/>
</dbReference>